<dbReference type="Pfam" id="PF08238">
    <property type="entry name" value="Sel1"/>
    <property type="match status" value="2"/>
</dbReference>
<proteinExistence type="predicted"/>
<protein>
    <submittedName>
        <fullName evidence="1">Uncharacterized protein</fullName>
    </submittedName>
</protein>
<dbReference type="EMBL" id="AUPC02000083">
    <property type="protein sequence ID" value="POG73469.1"/>
    <property type="molecule type" value="Genomic_DNA"/>
</dbReference>
<keyword evidence="2" id="KW-1185">Reference proteome</keyword>
<dbReference type="SUPFAM" id="SSF81901">
    <property type="entry name" value="HCP-like"/>
    <property type="match status" value="1"/>
</dbReference>
<evidence type="ECO:0000313" key="1">
    <source>
        <dbReference type="EMBL" id="POG73469.1"/>
    </source>
</evidence>
<reference evidence="1 2" key="2">
    <citation type="journal article" date="2018" name="New Phytol.">
        <title>High intraspecific genome diversity in the model arbuscular mycorrhizal symbiont Rhizophagus irregularis.</title>
        <authorList>
            <person name="Chen E.C.H."/>
            <person name="Morin E."/>
            <person name="Beaudet D."/>
            <person name="Noel J."/>
            <person name="Yildirir G."/>
            <person name="Ndikumana S."/>
            <person name="Charron P."/>
            <person name="St-Onge C."/>
            <person name="Giorgi J."/>
            <person name="Kruger M."/>
            <person name="Marton T."/>
            <person name="Ropars J."/>
            <person name="Grigoriev I.V."/>
            <person name="Hainaut M."/>
            <person name="Henrissat B."/>
            <person name="Roux C."/>
            <person name="Martin F."/>
            <person name="Corradi N."/>
        </authorList>
    </citation>
    <scope>NUCLEOTIDE SEQUENCE [LARGE SCALE GENOMIC DNA]</scope>
    <source>
        <strain evidence="1 2">DAOM 197198</strain>
    </source>
</reference>
<dbReference type="AlphaFoldDB" id="A0A2P4Q764"/>
<reference evidence="1 2" key="1">
    <citation type="journal article" date="2013" name="Proc. Natl. Acad. Sci. U.S.A.">
        <title>Genome of an arbuscular mycorrhizal fungus provides insight into the oldest plant symbiosis.</title>
        <authorList>
            <person name="Tisserant E."/>
            <person name="Malbreil M."/>
            <person name="Kuo A."/>
            <person name="Kohler A."/>
            <person name="Symeonidi A."/>
            <person name="Balestrini R."/>
            <person name="Charron P."/>
            <person name="Duensing N."/>
            <person name="Frei Dit Frey N."/>
            <person name="Gianinazzi-Pearson V."/>
            <person name="Gilbert L.B."/>
            <person name="Handa Y."/>
            <person name="Herr J.R."/>
            <person name="Hijri M."/>
            <person name="Koul R."/>
            <person name="Kawaguchi M."/>
            <person name="Krajinski F."/>
            <person name="Lammers P.J."/>
            <person name="Masclaux F.G."/>
            <person name="Murat C."/>
            <person name="Morin E."/>
            <person name="Ndikumana S."/>
            <person name="Pagni M."/>
            <person name="Petitpierre D."/>
            <person name="Requena N."/>
            <person name="Rosikiewicz P."/>
            <person name="Riley R."/>
            <person name="Saito K."/>
            <person name="San Clemente H."/>
            <person name="Shapiro H."/>
            <person name="van Tuinen D."/>
            <person name="Becard G."/>
            <person name="Bonfante P."/>
            <person name="Paszkowski U."/>
            <person name="Shachar-Hill Y.Y."/>
            <person name="Tuskan G.A."/>
            <person name="Young P.W."/>
            <person name="Sanders I.R."/>
            <person name="Henrissat B."/>
            <person name="Rensing S.A."/>
            <person name="Grigoriev I.V."/>
            <person name="Corradi N."/>
            <person name="Roux C."/>
            <person name="Martin F."/>
        </authorList>
    </citation>
    <scope>NUCLEOTIDE SEQUENCE [LARGE SCALE GENOMIC DNA]</scope>
    <source>
        <strain evidence="1 2">DAOM 197198</strain>
    </source>
</reference>
<dbReference type="InterPro" id="IPR011990">
    <property type="entry name" value="TPR-like_helical_dom_sf"/>
</dbReference>
<name>A0A2P4Q764_RHIID</name>
<sequence length="106" mass="12684">MDKANYWYHKAAEKENKIALYKLGECYELGKGVCQNERQAFEFIKDQLNKDLLMLITNLGIFTVMDMKLIKKKHLIYINLLRKEEILMHSWLLHLYTHDAKVLKKI</sequence>
<accession>A0A2P4Q764</accession>
<dbReference type="InterPro" id="IPR006597">
    <property type="entry name" value="Sel1-like"/>
</dbReference>
<comment type="caution">
    <text evidence="1">The sequence shown here is derived from an EMBL/GenBank/DDBJ whole genome shotgun (WGS) entry which is preliminary data.</text>
</comment>
<dbReference type="Proteomes" id="UP000018888">
    <property type="component" value="Unassembled WGS sequence"/>
</dbReference>
<gene>
    <name evidence="1" type="ORF">GLOIN_2v1586734</name>
</gene>
<dbReference type="Gene3D" id="1.25.40.10">
    <property type="entry name" value="Tetratricopeptide repeat domain"/>
    <property type="match status" value="1"/>
</dbReference>
<evidence type="ECO:0000313" key="2">
    <source>
        <dbReference type="Proteomes" id="UP000018888"/>
    </source>
</evidence>
<organism evidence="1 2">
    <name type="scientific">Rhizophagus irregularis (strain DAOM 181602 / DAOM 197198 / MUCL 43194)</name>
    <name type="common">Arbuscular mycorrhizal fungus</name>
    <name type="synonym">Glomus intraradices</name>
    <dbReference type="NCBI Taxonomy" id="747089"/>
    <lineage>
        <taxon>Eukaryota</taxon>
        <taxon>Fungi</taxon>
        <taxon>Fungi incertae sedis</taxon>
        <taxon>Mucoromycota</taxon>
        <taxon>Glomeromycotina</taxon>
        <taxon>Glomeromycetes</taxon>
        <taxon>Glomerales</taxon>
        <taxon>Glomeraceae</taxon>
        <taxon>Rhizophagus</taxon>
    </lineage>
</organism>